<dbReference type="GeneID" id="55593233"/>
<evidence type="ECO:0000313" key="2">
    <source>
        <dbReference type="EMBL" id="ERJ05970.1"/>
    </source>
</evidence>
<dbReference type="AlphaFoldDB" id="U2F717"/>
<comment type="caution">
    <text evidence="2">The sequence shown here is derived from an EMBL/GenBank/DDBJ whole genome shotgun (WGS) entry which is preliminary data.</text>
</comment>
<evidence type="ECO:0000313" key="3">
    <source>
        <dbReference type="Proteomes" id="UP000003861"/>
    </source>
</evidence>
<organism evidence="2 3">
    <name type="scientific">Halorhabdus tiamatea SARL4B</name>
    <dbReference type="NCBI Taxonomy" id="1033806"/>
    <lineage>
        <taxon>Archaea</taxon>
        <taxon>Methanobacteriati</taxon>
        <taxon>Methanobacteriota</taxon>
        <taxon>Stenosarchaea group</taxon>
        <taxon>Halobacteria</taxon>
        <taxon>Halobacteriales</taxon>
        <taxon>Haloarculaceae</taxon>
        <taxon>Halorhabdus</taxon>
    </lineage>
</organism>
<reference evidence="2 3" key="1">
    <citation type="journal article" date="2011" name="J. Bacteriol.">
        <title>Genome sequence of Halorhabdus tiamatea, the first archaeon isolated from a deep-sea anoxic brine lake.</title>
        <authorList>
            <person name="Antunes A."/>
            <person name="Alam I."/>
            <person name="Bajic V.B."/>
            <person name="Stingl U."/>
        </authorList>
    </citation>
    <scope>NUCLEOTIDE SEQUENCE [LARGE SCALE GENOMIC DNA]</scope>
    <source>
        <strain evidence="2 3">SARL4B</strain>
    </source>
</reference>
<sequence>MQRPIDELRDKRTLLQAQQDQKEELPNESRRRGRHERSLDVVADLLDQRRDGRLDSVGHPLAVRE</sequence>
<feature type="region of interest" description="Disordered" evidence="1">
    <location>
        <begin position="1"/>
        <end position="37"/>
    </location>
</feature>
<dbReference type="RefSeq" id="WP_021029556.1">
    <property type="nucleotide sequence ID" value="NC_021921.1"/>
</dbReference>
<feature type="compositionally biased region" description="Basic and acidic residues" evidence="1">
    <location>
        <begin position="1"/>
        <end position="13"/>
    </location>
</feature>
<accession>U2F717</accession>
<gene>
    <name evidence="2" type="ORF">HLRTI_001998</name>
</gene>
<evidence type="ECO:0000256" key="1">
    <source>
        <dbReference type="SAM" id="MobiDB-lite"/>
    </source>
</evidence>
<protein>
    <submittedName>
        <fullName evidence="2">Uncharacterized protein</fullName>
    </submittedName>
</protein>
<feature type="compositionally biased region" description="Basic and acidic residues" evidence="1">
    <location>
        <begin position="20"/>
        <end position="30"/>
    </location>
</feature>
<proteinExistence type="predicted"/>
<name>U2F717_9EURY</name>
<reference evidence="2 3" key="2">
    <citation type="journal article" date="2013" name="PLoS ONE">
        <title>INDIGO - INtegrated Data Warehouse of MIcrobial GenOmes with Examples from the Red Sea Extremophiles.</title>
        <authorList>
            <person name="Alam I."/>
            <person name="Antunes A."/>
            <person name="Kamau A.A."/>
            <person name="Ba Alawi W."/>
            <person name="Kalkatawi M."/>
            <person name="Stingl U."/>
            <person name="Bajic V.B."/>
        </authorList>
    </citation>
    <scope>NUCLEOTIDE SEQUENCE [LARGE SCALE GENOMIC DNA]</scope>
    <source>
        <strain evidence="2 3">SARL4B</strain>
    </source>
</reference>
<dbReference type="EMBL" id="AFNT02000022">
    <property type="protein sequence ID" value="ERJ05970.1"/>
    <property type="molecule type" value="Genomic_DNA"/>
</dbReference>
<dbReference type="Proteomes" id="UP000003861">
    <property type="component" value="Unassembled WGS sequence"/>
</dbReference>